<dbReference type="OrthoDB" id="618894at2"/>
<evidence type="ECO:0008006" key="4">
    <source>
        <dbReference type="Google" id="ProtNLM"/>
    </source>
</evidence>
<evidence type="ECO:0000256" key="1">
    <source>
        <dbReference type="SAM" id="MobiDB-lite"/>
    </source>
</evidence>
<keyword evidence="3" id="KW-1185">Reference proteome</keyword>
<dbReference type="AlphaFoldDB" id="A0A4U0SSP8"/>
<name>A0A4U0SSP8_9ACTN</name>
<feature type="region of interest" description="Disordered" evidence="1">
    <location>
        <begin position="1"/>
        <end position="26"/>
    </location>
</feature>
<reference evidence="2 3" key="1">
    <citation type="submission" date="2019-04" db="EMBL/GenBank/DDBJ databases">
        <title>Streptomyces oryziradicis sp. nov., a novel actinomycete isolated from rhizosphere soil of rice (Oryza sativa L.).</title>
        <authorList>
            <person name="Li C."/>
        </authorList>
    </citation>
    <scope>NUCLEOTIDE SEQUENCE [LARGE SCALE GENOMIC DNA]</scope>
    <source>
        <strain evidence="2 3">NEAU-C40</strain>
    </source>
</reference>
<sequence>MATATLLPATPSQAAAGDNPGALRPLTSSSELAKLQLVEHRVPTASLDNLASLMGTSRGVSQVLASANHPMRNAASCDSTESAALPVDPQAESAYCWDSGDATTQDWLPQSVTSSGDADNDGSWGDNKVILAGWTNRTTANGEMARVAFIDANDPSAFKYRWVLLTVPLNGGTDYKALKSHMGGMSWYQDKLYVTSYDTDADHNVMYVFDMGRILQATVNSSAVGKVDGGWSADGYQYVMPAIGSYSLAGGGCSTASDNNLPCFASISLDRSSTPDSLVATEWFSSSGSGGPARVWRYNFSTSDAGWLSTDSSNDANATEAYETSAVGVQGVLSHKPSGASEANWYVDDARGGVGQHGILWRQNSSGAMAAANCGTDTAYACWGKHTESMSYWWSTGRVWTLTEWAANADAAWEPTAIPERVLYSVPLSSIDSSLDN</sequence>
<protein>
    <recommendedName>
        <fullName evidence="4">Secreted protein</fullName>
    </recommendedName>
</protein>
<dbReference type="RefSeq" id="WP_136721394.1">
    <property type="nucleotide sequence ID" value="NZ_SUMC01000001.1"/>
</dbReference>
<dbReference type="Proteomes" id="UP000305778">
    <property type="component" value="Unassembled WGS sequence"/>
</dbReference>
<accession>A0A4U0SSP8</accession>
<organism evidence="2 3">
    <name type="scientific">Actinacidiphila oryziradicis</name>
    <dbReference type="NCBI Taxonomy" id="2571141"/>
    <lineage>
        <taxon>Bacteria</taxon>
        <taxon>Bacillati</taxon>
        <taxon>Actinomycetota</taxon>
        <taxon>Actinomycetes</taxon>
        <taxon>Kitasatosporales</taxon>
        <taxon>Streptomycetaceae</taxon>
        <taxon>Actinacidiphila</taxon>
    </lineage>
</organism>
<evidence type="ECO:0000313" key="2">
    <source>
        <dbReference type="EMBL" id="TKA13234.1"/>
    </source>
</evidence>
<evidence type="ECO:0000313" key="3">
    <source>
        <dbReference type="Proteomes" id="UP000305778"/>
    </source>
</evidence>
<gene>
    <name evidence="2" type="ORF">FCI23_00390</name>
</gene>
<proteinExistence type="predicted"/>
<dbReference type="EMBL" id="SUMC01000001">
    <property type="protein sequence ID" value="TKA13234.1"/>
    <property type="molecule type" value="Genomic_DNA"/>
</dbReference>
<comment type="caution">
    <text evidence="2">The sequence shown here is derived from an EMBL/GenBank/DDBJ whole genome shotgun (WGS) entry which is preliminary data.</text>
</comment>